<organism evidence="2 3">
    <name type="scientific">Marinomonas aquimarina</name>
    <dbReference type="NCBI Taxonomy" id="295068"/>
    <lineage>
        <taxon>Bacteria</taxon>
        <taxon>Pseudomonadati</taxon>
        <taxon>Pseudomonadota</taxon>
        <taxon>Gammaproteobacteria</taxon>
        <taxon>Oceanospirillales</taxon>
        <taxon>Oceanospirillaceae</taxon>
        <taxon>Marinomonas</taxon>
    </lineage>
</organism>
<dbReference type="RefSeq" id="WP_067208255.1">
    <property type="nucleotide sequence ID" value="NZ_FLOC01000007.1"/>
</dbReference>
<dbReference type="STRING" id="295068.MAQ5080_01501"/>
<evidence type="ECO:0000313" key="3">
    <source>
        <dbReference type="Proteomes" id="UP000092627"/>
    </source>
</evidence>
<dbReference type="OrthoDB" id="195316at2"/>
<dbReference type="PIRSF" id="PIRSF014995">
    <property type="entry name" value="UCP014995"/>
    <property type="match status" value="1"/>
</dbReference>
<name>A0A1A8TAB6_9GAMM</name>
<dbReference type="Proteomes" id="UP000092627">
    <property type="component" value="Unassembled WGS sequence"/>
</dbReference>
<dbReference type="Pfam" id="PF10029">
    <property type="entry name" value="DUF2271"/>
    <property type="match status" value="1"/>
</dbReference>
<dbReference type="InterPro" id="IPR014469">
    <property type="entry name" value="DUF2271"/>
</dbReference>
<evidence type="ECO:0008006" key="4">
    <source>
        <dbReference type="Google" id="ProtNLM"/>
    </source>
</evidence>
<accession>A0A1A8TAB6</accession>
<gene>
    <name evidence="2" type="ORF">MAQ5080_01501</name>
</gene>
<evidence type="ECO:0000256" key="1">
    <source>
        <dbReference type="SAM" id="SignalP"/>
    </source>
</evidence>
<evidence type="ECO:0000313" key="2">
    <source>
        <dbReference type="EMBL" id="SBS29783.1"/>
    </source>
</evidence>
<proteinExistence type="predicted"/>
<dbReference type="EMBL" id="FLOC01000007">
    <property type="protein sequence ID" value="SBS29783.1"/>
    <property type="molecule type" value="Genomic_DNA"/>
</dbReference>
<feature type="signal peptide" evidence="1">
    <location>
        <begin position="1"/>
        <end position="22"/>
    </location>
</feature>
<keyword evidence="1" id="KW-0732">Signal</keyword>
<protein>
    <recommendedName>
        <fullName evidence="4">DUF2271 domain-containing protein</fullName>
    </recommendedName>
</protein>
<sequence length="158" mass="17940">MRSLIRTSVLAASLAAAGLAQATSVQVDFEIPRPDAERYAKPYVAIWAENGRESEHLLIWHLQGEKDKWLSDLRRWWRKIGRYDHHVDGLTGATKGAGHYSETFDVNDNWDKFTLYLEAARENGGRSLVKSKIDLSKGQSEYRIPAEDELGDILITIK</sequence>
<keyword evidence="3" id="KW-1185">Reference proteome</keyword>
<reference evidence="2 3" key="1">
    <citation type="submission" date="2016-06" db="EMBL/GenBank/DDBJ databases">
        <authorList>
            <person name="Kjaerup R.B."/>
            <person name="Dalgaard T.S."/>
            <person name="Juul-Madsen H.R."/>
        </authorList>
    </citation>
    <scope>NUCLEOTIDE SEQUENCE [LARGE SCALE GENOMIC DNA]</scope>
    <source>
        <strain evidence="2 3">CECT 5080</strain>
    </source>
</reference>
<dbReference type="AlphaFoldDB" id="A0A1A8TAB6"/>
<feature type="chain" id="PRO_5008378915" description="DUF2271 domain-containing protein" evidence="1">
    <location>
        <begin position="23"/>
        <end position="158"/>
    </location>
</feature>